<gene>
    <name evidence="3" type="ORF">GCM10010923_08470</name>
</gene>
<dbReference type="EMBL" id="BMID01000001">
    <property type="protein sequence ID" value="GGA02053.1"/>
    <property type="molecule type" value="Genomic_DNA"/>
</dbReference>
<reference evidence="4" key="1">
    <citation type="journal article" date="2019" name="Int. J. Syst. Evol. Microbiol.">
        <title>The Global Catalogue of Microorganisms (GCM) 10K type strain sequencing project: providing services to taxonomists for standard genome sequencing and annotation.</title>
        <authorList>
            <consortium name="The Broad Institute Genomics Platform"/>
            <consortium name="The Broad Institute Genome Sequencing Center for Infectious Disease"/>
            <person name="Wu L."/>
            <person name="Ma J."/>
        </authorList>
    </citation>
    <scope>NUCLEOTIDE SEQUENCE [LARGE SCALE GENOMIC DNA]</scope>
    <source>
        <strain evidence="4">CGMCC 1.15297</strain>
    </source>
</reference>
<proteinExistence type="predicted"/>
<comment type="caution">
    <text evidence="3">The sequence shown here is derived from an EMBL/GenBank/DDBJ whole genome shotgun (WGS) entry which is preliminary data.</text>
</comment>
<accession>A0ABQ1F870</accession>
<feature type="chain" id="PRO_5045438639" description="DUF4139 domain-containing protein" evidence="2">
    <location>
        <begin position="26"/>
        <end position="542"/>
    </location>
</feature>
<evidence type="ECO:0000256" key="2">
    <source>
        <dbReference type="SAM" id="SignalP"/>
    </source>
</evidence>
<feature type="signal peptide" evidence="2">
    <location>
        <begin position="1"/>
        <end position="25"/>
    </location>
</feature>
<keyword evidence="2" id="KW-0732">Signal</keyword>
<organism evidence="3 4">
    <name type="scientific">Blastomonas marina</name>
    <dbReference type="NCBI Taxonomy" id="1867408"/>
    <lineage>
        <taxon>Bacteria</taxon>
        <taxon>Pseudomonadati</taxon>
        <taxon>Pseudomonadota</taxon>
        <taxon>Alphaproteobacteria</taxon>
        <taxon>Sphingomonadales</taxon>
        <taxon>Sphingomonadaceae</taxon>
        <taxon>Blastomonas</taxon>
    </lineage>
</organism>
<protein>
    <recommendedName>
        <fullName evidence="5">DUF4139 domain-containing protein</fullName>
    </recommendedName>
</protein>
<evidence type="ECO:0008006" key="5">
    <source>
        <dbReference type="Google" id="ProtNLM"/>
    </source>
</evidence>
<dbReference type="PRINTS" id="PR00806">
    <property type="entry name" value="VINCULIN"/>
</dbReference>
<keyword evidence="4" id="KW-1185">Reference proteome</keyword>
<evidence type="ECO:0000313" key="3">
    <source>
        <dbReference type="EMBL" id="GGA02053.1"/>
    </source>
</evidence>
<dbReference type="PANTHER" id="PTHR38075:SF1">
    <property type="entry name" value="DUF4139 DOMAIN-CONTAINING PROTEIN"/>
    <property type="match status" value="1"/>
</dbReference>
<name>A0ABQ1F870_9SPHN</name>
<feature type="region of interest" description="Disordered" evidence="1">
    <location>
        <begin position="316"/>
        <end position="343"/>
    </location>
</feature>
<evidence type="ECO:0000313" key="4">
    <source>
        <dbReference type="Proteomes" id="UP000603317"/>
    </source>
</evidence>
<sequence length="542" mass="58497">MRLLLRKTSLGAITAVLVAGAPVHAQDRAIVDASEPSEIDVTVYRDPDRQLGQQLDRQLPRGFAMISETRTVTLPPGESRIRFEGVAEGMVAVSAIVTGLPGGTIEKNRNADLLSPGALVDGTLGNRVTMTRTDPASGKVRSEDAIVRTRADGGLVLETGDGFEAVRCSGLPEKLTFDRVPDGLSARPIFSIDTRDDRGGTYTVTLSYLSWGFDWEASYVATLDEGGDQDAVSFDLTSWLTILNDNGQSFDGADLMAVAGRLNVVSDFQRLASPPRATPLRLECYPIGSTATGSPIPRYDDYYDDRMITVTGARFAEAAPPPPPPPPMAPPPPPPPPPPMAAEENLGDLKLYRVPFAVDVKAQSLKQIAFLREEGVKGRLAYEFDCGPWQWSERPPEGARILLETENEKGSGLGVALPTGTVAIFERGPRGELLVADRNLRDYAVGQDVELTIGDSAQVFGQCHGTGGADPRKGGPRGTPMRATLTNANPFPAIVRVRLGWPSQWRFEGIETVLDDGQRVVEISVPANGSREFDWRVRPVAD</sequence>
<evidence type="ECO:0000256" key="1">
    <source>
        <dbReference type="SAM" id="MobiDB-lite"/>
    </source>
</evidence>
<dbReference type="RefSeq" id="WP_188641514.1">
    <property type="nucleotide sequence ID" value="NZ_BMID01000001.1"/>
</dbReference>
<feature type="compositionally biased region" description="Pro residues" evidence="1">
    <location>
        <begin position="319"/>
        <end position="340"/>
    </location>
</feature>
<dbReference type="PANTHER" id="PTHR38075">
    <property type="entry name" value="DUF4139 DOMAIN-CONTAINING PROTEIN"/>
    <property type="match status" value="1"/>
</dbReference>
<dbReference type="Proteomes" id="UP000603317">
    <property type="component" value="Unassembled WGS sequence"/>
</dbReference>